<proteinExistence type="predicted"/>
<organism evidence="3 4">
    <name type="scientific">Asanoa ishikariensis</name>
    <dbReference type="NCBI Taxonomy" id="137265"/>
    <lineage>
        <taxon>Bacteria</taxon>
        <taxon>Bacillati</taxon>
        <taxon>Actinomycetota</taxon>
        <taxon>Actinomycetes</taxon>
        <taxon>Micromonosporales</taxon>
        <taxon>Micromonosporaceae</taxon>
        <taxon>Asanoa</taxon>
    </lineage>
</organism>
<evidence type="ECO:0000256" key="1">
    <source>
        <dbReference type="SAM" id="MobiDB-lite"/>
    </source>
</evidence>
<keyword evidence="2" id="KW-1133">Transmembrane helix</keyword>
<name>A0A1H3KQ94_9ACTN</name>
<keyword evidence="2" id="KW-0812">Transmembrane</keyword>
<dbReference type="EMBL" id="FNQB01000001">
    <property type="protein sequence ID" value="SDY54357.1"/>
    <property type="molecule type" value="Genomic_DNA"/>
</dbReference>
<gene>
    <name evidence="3" type="ORF">SAMN05421684_0278</name>
</gene>
<dbReference type="AlphaFoldDB" id="A0A1H3KQ94"/>
<sequence>MATPTSGPLSLLAVPGERLGWIFNDRNLYRRRYLEAPPQPSFVPFQMVERVQRWEKGRAKRALIPLVTGAGVGAMLILCGLGVWGGLTPSGWIAMTIIALFLTFLGGVVALLANLPLFLSRRALEAAQHKVEADYAQAQTDWERRRQEHDRAQHDAVDQMVEWGAATPAEGSRRVDIVGGTTYGWEAVLTIYGGSLLATRGSMLLVDFSGAALCGELTQLATSTGRSVKVSQFPKQLPNIDLVSGLSADELVDCLVEAIHGDAQSSSNRAERSQDSLLLREICQVLAPDLSMRRLLAALHVLTEKPEQPALTAEERDRLLELGPKESHQRLRRIESFVSPLATLGTEPNNDTADLTCLVAGTDSGNAQQELLKDLIVQWLARQVRHEKVGSIVLVGADGVNHRAIERLSTLCERQQVRLVLFFAHLREEALQTIGGGEVALMRLGNHREASQAAEFVGKGHRFVISRLTRTLGGNETHTVSDTEGEAVTQGGSASYSEGHRDISWTDSRHWGTTRNWSRTVSQADGTNWSDAESLQRVYEYAVEPRVLQDLPDYALLHVKGIGRGSVVQAVEVDPALVTLPRLSMEPLELPPLPDPAEAVFPATRQPAQVIVSAAYPLGQEPSVRRATEVHLPGWGTQ</sequence>
<evidence type="ECO:0000313" key="4">
    <source>
        <dbReference type="Proteomes" id="UP000199632"/>
    </source>
</evidence>
<keyword evidence="4" id="KW-1185">Reference proteome</keyword>
<dbReference type="OrthoDB" id="3797687at2"/>
<dbReference type="STRING" id="137265.SAMN05421684_0278"/>
<evidence type="ECO:0000313" key="3">
    <source>
        <dbReference type="EMBL" id="SDY54357.1"/>
    </source>
</evidence>
<reference evidence="4" key="1">
    <citation type="submission" date="2016-10" db="EMBL/GenBank/DDBJ databases">
        <authorList>
            <person name="Varghese N."/>
            <person name="Submissions S."/>
        </authorList>
    </citation>
    <scope>NUCLEOTIDE SEQUENCE [LARGE SCALE GENOMIC DNA]</scope>
    <source>
        <strain evidence="4">DSM 44718</strain>
    </source>
</reference>
<accession>A0A1H3KQ94</accession>
<feature type="region of interest" description="Disordered" evidence="1">
    <location>
        <begin position="475"/>
        <end position="499"/>
    </location>
</feature>
<keyword evidence="2" id="KW-0472">Membrane</keyword>
<evidence type="ECO:0000256" key="2">
    <source>
        <dbReference type="SAM" id="Phobius"/>
    </source>
</evidence>
<feature type="transmembrane region" description="Helical" evidence="2">
    <location>
        <begin position="62"/>
        <end position="85"/>
    </location>
</feature>
<protein>
    <submittedName>
        <fullName evidence="3">Uncharacterized protein</fullName>
    </submittedName>
</protein>
<dbReference type="RefSeq" id="WP_143049600.1">
    <property type="nucleotide sequence ID" value="NZ_BOND01000031.1"/>
</dbReference>
<dbReference type="Proteomes" id="UP000199632">
    <property type="component" value="Unassembled WGS sequence"/>
</dbReference>
<feature type="transmembrane region" description="Helical" evidence="2">
    <location>
        <begin position="91"/>
        <end position="113"/>
    </location>
</feature>